<dbReference type="PANTHER" id="PTHR11177:SF333">
    <property type="entry name" value="CHITINASE"/>
    <property type="match status" value="1"/>
</dbReference>
<dbReference type="Proteomes" id="UP000620124">
    <property type="component" value="Unassembled WGS sequence"/>
</dbReference>
<keyword evidence="5" id="KW-0119">Carbohydrate metabolism</keyword>
<keyword evidence="8" id="KW-1015">Disulfide bond</keyword>
<evidence type="ECO:0000256" key="3">
    <source>
        <dbReference type="ARBA" id="ARBA00022801"/>
    </source>
</evidence>
<keyword evidence="7" id="KW-0624">Polysaccharide degradation</keyword>
<feature type="disulfide bond" evidence="8">
    <location>
        <begin position="82"/>
        <end position="96"/>
    </location>
</feature>
<dbReference type="InterPro" id="IPR017853">
    <property type="entry name" value="GH"/>
</dbReference>
<feature type="chain" id="PRO_5034740788" description="Chitinase" evidence="11">
    <location>
        <begin position="26"/>
        <end position="1489"/>
    </location>
</feature>
<dbReference type="InterPro" id="IPR029070">
    <property type="entry name" value="Chitinase_insertion_sf"/>
</dbReference>
<accession>A0A8H6Y9S4</accession>
<dbReference type="GO" id="GO:0000272">
    <property type="term" value="P:polysaccharide catabolic process"/>
    <property type="evidence" value="ECO:0007669"/>
    <property type="project" value="UniProtKB-KW"/>
</dbReference>
<sequence>MKVHSALLTPPALLLPAIFCPLESAQRISHVRTGHVAMAKPASADSAVTFAVRVCARATAMPRRSAGKDAPPVNVTCPLNVCCSEFGFCGTTTEFCGNGCQSNCGDPSIPSCSANQESATARRIGYYEAWANGRSCMAYPPEKISAESLTHINFAFALISNSFTVVEMTAGDSDLWKRTTALKSRNPTLKVYLSIGGWTFNDPPTSNIFSDLAASADNTNTFISHILRVFETYGFDGLDVDWEYPGASDRGGNLADKKNYVTFMAAVKKAFAGPGYGLTFTAPSSFWYLQHFDLPGLLQHADWVNVMTYDLHGTWDGTDVWIGPIVEAHTNLTEIDEAFKLYMRAGVSPDQMVMGMGFYGRAFTLADPECPTPGCIWASGADAGPCSGQSGILMYNEIQSILKSNDTDGEPPYPVLDEDAAVKYVVWNTNQWVSFDDADTFALKINYADNRCIGGTMIWSLDQDDDSYSALNGLYPGLNSSANGGTEKNDKCFITDCNVISCGDGYIMMGDTNENPLSPGQRCDRLICCPKNNSPSSCSLRGGDSSPCNPTCHAGEQLLTTETCASGGAQAFCCTADFKLSDYCTLEDCQDPGSASCPSGETLWTTIRKGELDFDQVDFCQDETKNCPPTCSDKQVKPFCCIDGMPFSNCKWYGTPPLCHDNACPLGQISLTTDIQGDASKPCSGSGTRSYCCDYNGNDENIIPFDNIFPDTVPEGSLSFQEEFDPDSGVGMDSDGAGTSSQLPDDRVEDDTAFGEVFIDSPNANAVSSLELSTNWVVTQCSQTSDQPQAVAMYCKTDLATSECSHVMIGGAEHTIVKMPTTCGRGPYARVSSLTIHPNQNVLSPFHQAQKPATEPVYLLEFDYNFAAIPTSNGPVYMRADVTDMPDYWDTVVESPPERKRWLKERGLDRKLEQRWWGTFKNWLAKLNTVEKDTSVSRNFHWQDTWTIFHKEVSCPGPPQFEASIDVSFTGTADLNSRYGFYLQATVVPPAGELFPAPMARRVIAIHSVQAAYVYFSADANAQAQFTLSGEASLQYDSSMIQFASFGFPGLYYPGLLTIVTGQLSVSGQFTTRVGYTFPTISFNFGKTDPDVVSPAVTPGIFVHGIDLEAGYNVELTGDLSIHAVPTLQLGLSVLGGAAFVQVDLYGGVRVNGSVSNTVALELCIGAYYGVSVDGGLTGSVLYWETAPLSINFYKNEQEVYGQCFKAVTEPVTIGERSDNRIEFIDGATIEIQPSLFGPAYIEQKTPTEAKHIFPSSPPNDLHKRLSIPFIPGLLNCPDTNSQIGGEMTDDDPYSDVNQNTLEDAFERRSFNGQLDLGFDELESVAGNRSFTGPGSILVKVSQCPSVSFKALPYNTLGTLYYDLANPTDPKFDPTFQTHNSPAPNSKPTTYGREHIYEIQLISDFMSSLATQTALWNTVNNNFCSWLNQFVINVGMVQNTLHCFPYDARIITQNSQNPYMPFLEGVANGIKACLTFENKLHPVADFFQG</sequence>
<keyword evidence="3 9" id="KW-0378">Hydrolase</keyword>
<dbReference type="PROSITE" id="PS00026">
    <property type="entry name" value="CHIT_BIND_I_1"/>
    <property type="match status" value="1"/>
</dbReference>
<keyword evidence="11" id="KW-0732">Signal</keyword>
<evidence type="ECO:0000256" key="9">
    <source>
        <dbReference type="RuleBase" id="RU000489"/>
    </source>
</evidence>
<dbReference type="InterPro" id="IPR036861">
    <property type="entry name" value="Endochitinase-like_sf"/>
</dbReference>
<dbReference type="InterPro" id="IPR001579">
    <property type="entry name" value="Glyco_hydro_18_chit_AS"/>
</dbReference>
<evidence type="ECO:0000256" key="7">
    <source>
        <dbReference type="ARBA" id="ARBA00023326"/>
    </source>
</evidence>
<dbReference type="Gene3D" id="3.20.20.80">
    <property type="entry name" value="Glycosidases"/>
    <property type="match status" value="1"/>
</dbReference>
<evidence type="ECO:0000256" key="10">
    <source>
        <dbReference type="SAM" id="MobiDB-lite"/>
    </source>
</evidence>
<name>A0A8H6Y9S4_9AGAR</name>
<dbReference type="SUPFAM" id="SSF54556">
    <property type="entry name" value="Chitinase insertion domain"/>
    <property type="match status" value="1"/>
</dbReference>
<dbReference type="SMART" id="SM00270">
    <property type="entry name" value="ChtBD1"/>
    <property type="match status" value="1"/>
</dbReference>
<feature type="signal peptide" evidence="11">
    <location>
        <begin position="1"/>
        <end position="25"/>
    </location>
</feature>
<feature type="domain" description="GH18" evidence="13">
    <location>
        <begin position="121"/>
        <end position="481"/>
    </location>
</feature>
<dbReference type="PROSITE" id="PS01095">
    <property type="entry name" value="GH18_1"/>
    <property type="match status" value="1"/>
</dbReference>
<comment type="caution">
    <text evidence="8">Lacks conserved residue(s) required for the propagation of feature annotation.</text>
</comment>
<keyword evidence="4" id="KW-0146">Chitin degradation</keyword>
<evidence type="ECO:0000259" key="12">
    <source>
        <dbReference type="PROSITE" id="PS50941"/>
    </source>
</evidence>
<keyword evidence="15" id="KW-1185">Reference proteome</keyword>
<dbReference type="OrthoDB" id="73875at2759"/>
<evidence type="ECO:0000256" key="8">
    <source>
        <dbReference type="PROSITE-ProRule" id="PRU00261"/>
    </source>
</evidence>
<evidence type="ECO:0000313" key="14">
    <source>
        <dbReference type="EMBL" id="KAF7354409.1"/>
    </source>
</evidence>
<evidence type="ECO:0000256" key="11">
    <source>
        <dbReference type="SAM" id="SignalP"/>
    </source>
</evidence>
<organism evidence="14 15">
    <name type="scientific">Mycena venus</name>
    <dbReference type="NCBI Taxonomy" id="2733690"/>
    <lineage>
        <taxon>Eukaryota</taxon>
        <taxon>Fungi</taxon>
        <taxon>Dikarya</taxon>
        <taxon>Basidiomycota</taxon>
        <taxon>Agaricomycotina</taxon>
        <taxon>Agaricomycetes</taxon>
        <taxon>Agaricomycetidae</taxon>
        <taxon>Agaricales</taxon>
        <taxon>Marasmiineae</taxon>
        <taxon>Mycenaceae</taxon>
        <taxon>Mycena</taxon>
    </lineage>
</organism>
<dbReference type="Gene3D" id="3.10.50.10">
    <property type="match status" value="1"/>
</dbReference>
<dbReference type="Pfam" id="PF00187">
    <property type="entry name" value="Chitin_bind_1"/>
    <property type="match status" value="1"/>
</dbReference>
<dbReference type="InterPro" id="IPR001002">
    <property type="entry name" value="Chitin-bd_1"/>
</dbReference>
<dbReference type="GO" id="GO:0008843">
    <property type="term" value="F:endochitinase activity"/>
    <property type="evidence" value="ECO:0007669"/>
    <property type="project" value="UniProtKB-EC"/>
</dbReference>
<evidence type="ECO:0000256" key="2">
    <source>
        <dbReference type="ARBA" id="ARBA00022669"/>
    </source>
</evidence>
<dbReference type="InterPro" id="IPR011583">
    <property type="entry name" value="Chitinase_II/V-like_cat"/>
</dbReference>
<evidence type="ECO:0000256" key="1">
    <source>
        <dbReference type="ARBA" id="ARBA00000822"/>
    </source>
</evidence>
<evidence type="ECO:0000256" key="6">
    <source>
        <dbReference type="ARBA" id="ARBA00023295"/>
    </source>
</evidence>
<dbReference type="EMBL" id="JACAZI010000008">
    <property type="protein sequence ID" value="KAF7354409.1"/>
    <property type="molecule type" value="Genomic_DNA"/>
</dbReference>
<dbReference type="GO" id="GO:0008061">
    <property type="term" value="F:chitin binding"/>
    <property type="evidence" value="ECO:0007669"/>
    <property type="project" value="UniProtKB-UniRule"/>
</dbReference>
<comment type="caution">
    <text evidence="14">The sequence shown here is derived from an EMBL/GenBank/DDBJ whole genome shotgun (WGS) entry which is preliminary data.</text>
</comment>
<dbReference type="PROSITE" id="PS50941">
    <property type="entry name" value="CHIT_BIND_I_2"/>
    <property type="match status" value="1"/>
</dbReference>
<evidence type="ECO:0000313" key="15">
    <source>
        <dbReference type="Proteomes" id="UP000620124"/>
    </source>
</evidence>
<dbReference type="Pfam" id="PF00704">
    <property type="entry name" value="Glyco_hydro_18"/>
    <property type="match status" value="1"/>
</dbReference>
<protein>
    <recommendedName>
        <fullName evidence="16">Chitinase</fullName>
    </recommendedName>
</protein>
<evidence type="ECO:0000259" key="13">
    <source>
        <dbReference type="PROSITE" id="PS51910"/>
    </source>
</evidence>
<evidence type="ECO:0008006" key="16">
    <source>
        <dbReference type="Google" id="ProtNLM"/>
    </source>
</evidence>
<feature type="disulfide bond" evidence="8">
    <location>
        <begin position="77"/>
        <end position="89"/>
    </location>
</feature>
<dbReference type="InterPro" id="IPR001223">
    <property type="entry name" value="Glyco_hydro18_cat"/>
</dbReference>
<dbReference type="SUPFAM" id="SSF51445">
    <property type="entry name" value="(Trans)glycosidases"/>
    <property type="match status" value="1"/>
</dbReference>
<proteinExistence type="predicted"/>
<dbReference type="InterPro" id="IPR018371">
    <property type="entry name" value="Chitin-binding_1_CS"/>
</dbReference>
<gene>
    <name evidence="14" type="ORF">MVEN_01129900</name>
</gene>
<dbReference type="PROSITE" id="PS51910">
    <property type="entry name" value="GH18_2"/>
    <property type="match status" value="1"/>
</dbReference>
<feature type="domain" description="Chitin-binding type-1" evidence="12">
    <location>
        <begin position="63"/>
        <end position="106"/>
    </location>
</feature>
<feature type="region of interest" description="Disordered" evidence="10">
    <location>
        <begin position="717"/>
        <end position="747"/>
    </location>
</feature>
<dbReference type="SUPFAM" id="SSF57016">
    <property type="entry name" value="Plant lectins/antimicrobial peptides"/>
    <property type="match status" value="1"/>
</dbReference>
<evidence type="ECO:0000256" key="5">
    <source>
        <dbReference type="ARBA" id="ARBA00023277"/>
    </source>
</evidence>
<dbReference type="PANTHER" id="PTHR11177">
    <property type="entry name" value="CHITINASE"/>
    <property type="match status" value="1"/>
</dbReference>
<dbReference type="CDD" id="cd00035">
    <property type="entry name" value="ChtBD1"/>
    <property type="match status" value="1"/>
</dbReference>
<dbReference type="InterPro" id="IPR050314">
    <property type="entry name" value="Glycosyl_Hydrlase_18"/>
</dbReference>
<dbReference type="SMART" id="SM00636">
    <property type="entry name" value="Glyco_18"/>
    <property type="match status" value="1"/>
</dbReference>
<dbReference type="GO" id="GO:0006032">
    <property type="term" value="P:chitin catabolic process"/>
    <property type="evidence" value="ECO:0007669"/>
    <property type="project" value="UniProtKB-KW"/>
</dbReference>
<comment type="catalytic activity">
    <reaction evidence="1">
        <text>Random endo-hydrolysis of N-acetyl-beta-D-glucosaminide (1-&gt;4)-beta-linkages in chitin and chitodextrins.</text>
        <dbReference type="EC" id="3.2.1.14"/>
    </reaction>
</comment>
<reference evidence="14" key="1">
    <citation type="submission" date="2020-05" db="EMBL/GenBank/DDBJ databases">
        <title>Mycena genomes resolve the evolution of fungal bioluminescence.</title>
        <authorList>
            <person name="Tsai I.J."/>
        </authorList>
    </citation>
    <scope>NUCLEOTIDE SEQUENCE</scope>
    <source>
        <strain evidence="14">CCC161011</strain>
    </source>
</reference>
<keyword evidence="2 8" id="KW-0147">Chitin-binding</keyword>
<dbReference type="Gene3D" id="3.30.60.10">
    <property type="entry name" value="Endochitinase-like"/>
    <property type="match status" value="1"/>
</dbReference>
<feature type="disulfide bond" evidence="8">
    <location>
        <begin position="100"/>
        <end position="104"/>
    </location>
</feature>
<evidence type="ECO:0000256" key="4">
    <source>
        <dbReference type="ARBA" id="ARBA00023024"/>
    </source>
</evidence>
<keyword evidence="6 9" id="KW-0326">Glycosidase</keyword>